<keyword evidence="2" id="KW-1185">Reference proteome</keyword>
<sequence>MQAIIELLTEHKKTTNIAEPRRTILSPSLRRSKRMDELNEILRLLNTTTDWPTRVKDQPLILEDEILTPRQKLIGAKCWCHT</sequence>
<protein>
    <submittedName>
        <fullName evidence="1">Uncharacterized protein</fullName>
    </submittedName>
</protein>
<gene>
    <name evidence="1" type="ORF">KIN20_007486</name>
</gene>
<dbReference type="Proteomes" id="UP001196413">
    <property type="component" value="Unassembled WGS sequence"/>
</dbReference>
<evidence type="ECO:0000313" key="1">
    <source>
        <dbReference type="EMBL" id="KAJ1351476.1"/>
    </source>
</evidence>
<organism evidence="1 2">
    <name type="scientific">Parelaphostrongylus tenuis</name>
    <name type="common">Meningeal worm</name>
    <dbReference type="NCBI Taxonomy" id="148309"/>
    <lineage>
        <taxon>Eukaryota</taxon>
        <taxon>Metazoa</taxon>
        <taxon>Ecdysozoa</taxon>
        <taxon>Nematoda</taxon>
        <taxon>Chromadorea</taxon>
        <taxon>Rhabditida</taxon>
        <taxon>Rhabditina</taxon>
        <taxon>Rhabditomorpha</taxon>
        <taxon>Strongyloidea</taxon>
        <taxon>Metastrongylidae</taxon>
        <taxon>Parelaphostrongylus</taxon>
    </lineage>
</organism>
<name>A0AAD5QM28_PARTN</name>
<dbReference type="EMBL" id="JAHQIW010001081">
    <property type="protein sequence ID" value="KAJ1351476.1"/>
    <property type="molecule type" value="Genomic_DNA"/>
</dbReference>
<evidence type="ECO:0000313" key="2">
    <source>
        <dbReference type="Proteomes" id="UP001196413"/>
    </source>
</evidence>
<reference evidence="1" key="1">
    <citation type="submission" date="2021-06" db="EMBL/GenBank/DDBJ databases">
        <title>Parelaphostrongylus tenuis whole genome reference sequence.</title>
        <authorList>
            <person name="Garwood T.J."/>
            <person name="Larsen P.A."/>
            <person name="Fountain-Jones N.M."/>
            <person name="Garbe J.R."/>
            <person name="Macchietto M.G."/>
            <person name="Kania S.A."/>
            <person name="Gerhold R.W."/>
            <person name="Richards J.E."/>
            <person name="Wolf T.M."/>
        </authorList>
    </citation>
    <scope>NUCLEOTIDE SEQUENCE</scope>
    <source>
        <strain evidence="1">MNPRO001-30</strain>
        <tissue evidence="1">Meninges</tissue>
    </source>
</reference>
<dbReference type="AlphaFoldDB" id="A0AAD5QM28"/>
<proteinExistence type="predicted"/>
<comment type="caution">
    <text evidence="1">The sequence shown here is derived from an EMBL/GenBank/DDBJ whole genome shotgun (WGS) entry which is preliminary data.</text>
</comment>
<accession>A0AAD5QM28</accession>